<keyword evidence="1" id="KW-0472">Membrane</keyword>
<sequence>MKVSCEVIRDLLPLYYDKVCSNESSSLIEEHLAECTQCLDELKKLEINLEKPNIPEGKVKVMKSISTKWKMDKRIAFTKGSMIASALAAILCFIMYNVIGVKILSDGTLVEPFALIPIGYVFILMFIISLICNFIFLKKRKIISK</sequence>
<dbReference type="RefSeq" id="WP_010297657.1">
    <property type="nucleotide sequence ID" value="NZ_CABKRL010000005.1"/>
</dbReference>
<feature type="transmembrane region" description="Helical" evidence="1">
    <location>
        <begin position="80"/>
        <end position="101"/>
    </location>
</feature>
<reference evidence="4 5" key="1">
    <citation type="submission" date="2020-02" db="EMBL/GenBank/DDBJ databases">
        <title>Genome assembly of a novel Clostridium senegalense strain.</title>
        <authorList>
            <person name="Gupta T.B."/>
            <person name="Jauregui R."/>
            <person name="Maclean P."/>
            <person name="Nawarathana A."/>
            <person name="Brightwell G."/>
        </authorList>
    </citation>
    <scope>NUCLEOTIDE SEQUENCE [LARGE SCALE GENOMIC DNA]</scope>
    <source>
        <strain evidence="4 5">AGRFS4</strain>
    </source>
</reference>
<comment type="caution">
    <text evidence="4">The sequence shown here is derived from an EMBL/GenBank/DDBJ whole genome shotgun (WGS) entry which is preliminary data.</text>
</comment>
<feature type="domain" description="DUF3955" evidence="2">
    <location>
        <begin position="83"/>
        <end position="132"/>
    </location>
</feature>
<dbReference type="InterPro" id="IPR027383">
    <property type="entry name" value="Znf_put"/>
</dbReference>
<proteinExistence type="predicted"/>
<protein>
    <submittedName>
        <fullName evidence="4">DUF3955 domain-containing protein</fullName>
    </submittedName>
</protein>
<keyword evidence="1" id="KW-0812">Transmembrane</keyword>
<dbReference type="Pfam" id="PF13127">
    <property type="entry name" value="DUF3955"/>
    <property type="match status" value="1"/>
</dbReference>
<feature type="domain" description="Putative zinc-finger" evidence="3">
    <location>
        <begin position="5"/>
        <end position="38"/>
    </location>
</feature>
<evidence type="ECO:0000313" key="4">
    <source>
        <dbReference type="EMBL" id="NEU05656.1"/>
    </source>
</evidence>
<evidence type="ECO:0000256" key="1">
    <source>
        <dbReference type="SAM" id="Phobius"/>
    </source>
</evidence>
<feature type="transmembrane region" description="Helical" evidence="1">
    <location>
        <begin position="113"/>
        <end position="137"/>
    </location>
</feature>
<keyword evidence="1" id="KW-1133">Transmembrane helix</keyword>
<dbReference type="AlphaFoldDB" id="A0A6M0H4J4"/>
<evidence type="ECO:0000313" key="5">
    <source>
        <dbReference type="Proteomes" id="UP000481872"/>
    </source>
</evidence>
<evidence type="ECO:0000259" key="2">
    <source>
        <dbReference type="Pfam" id="PF13127"/>
    </source>
</evidence>
<gene>
    <name evidence="4" type="ORF">G3M99_12480</name>
</gene>
<dbReference type="EMBL" id="JAAGPU010000024">
    <property type="protein sequence ID" value="NEU05656.1"/>
    <property type="molecule type" value="Genomic_DNA"/>
</dbReference>
<dbReference type="InterPro" id="IPR025016">
    <property type="entry name" value="DUF3955"/>
</dbReference>
<organism evidence="4 5">
    <name type="scientific">Clostridium senegalense</name>
    <dbReference type="NCBI Taxonomy" id="1465809"/>
    <lineage>
        <taxon>Bacteria</taxon>
        <taxon>Bacillati</taxon>
        <taxon>Bacillota</taxon>
        <taxon>Clostridia</taxon>
        <taxon>Eubacteriales</taxon>
        <taxon>Clostridiaceae</taxon>
        <taxon>Clostridium</taxon>
    </lineage>
</organism>
<dbReference type="Proteomes" id="UP000481872">
    <property type="component" value="Unassembled WGS sequence"/>
</dbReference>
<keyword evidence="5" id="KW-1185">Reference proteome</keyword>
<name>A0A6M0H4J4_9CLOT</name>
<evidence type="ECO:0000259" key="3">
    <source>
        <dbReference type="Pfam" id="PF13490"/>
    </source>
</evidence>
<dbReference type="Pfam" id="PF13490">
    <property type="entry name" value="zf-HC2"/>
    <property type="match status" value="1"/>
</dbReference>
<accession>A0A6M0H4J4</accession>